<feature type="region of interest" description="Disordered" evidence="3">
    <location>
        <begin position="724"/>
        <end position="849"/>
    </location>
</feature>
<dbReference type="InterPro" id="IPR019734">
    <property type="entry name" value="TPR_rpt"/>
</dbReference>
<proteinExistence type="inferred from homology"/>
<evidence type="ECO:0000256" key="2">
    <source>
        <dbReference type="ARBA" id="ARBA00038251"/>
    </source>
</evidence>
<dbReference type="EMBL" id="LFZO01000060">
    <property type="protein sequence ID" value="KXT15346.1"/>
    <property type="molecule type" value="Genomic_DNA"/>
</dbReference>
<dbReference type="SUPFAM" id="SSF48452">
    <property type="entry name" value="TPR-like"/>
    <property type="match status" value="2"/>
</dbReference>
<evidence type="ECO:0000313" key="4">
    <source>
        <dbReference type="EMBL" id="KXT15346.1"/>
    </source>
</evidence>
<dbReference type="OrthoDB" id="29013at2759"/>
<dbReference type="Gene3D" id="1.25.40.10">
    <property type="entry name" value="Tetratricopeptide repeat domain"/>
    <property type="match status" value="2"/>
</dbReference>
<reference evidence="4 5" key="1">
    <citation type="submission" date="2015-07" db="EMBL/GenBank/DDBJ databases">
        <title>Comparative genomics of the Sigatoka disease complex on banana suggests a link between parallel evolutionary changes in Pseudocercospora fijiensis and Pseudocercospora eumusae and increased virulence on the banana host.</title>
        <authorList>
            <person name="Chang T.-C."/>
            <person name="Salvucci A."/>
            <person name="Crous P.W."/>
            <person name="Stergiopoulos I."/>
        </authorList>
    </citation>
    <scope>NUCLEOTIDE SEQUENCE [LARGE SCALE GENOMIC DNA]</scope>
    <source>
        <strain evidence="4 5">CBS 116634</strain>
    </source>
</reference>
<feature type="compositionally biased region" description="Basic residues" evidence="3">
    <location>
        <begin position="808"/>
        <end position="825"/>
    </location>
</feature>
<dbReference type="STRING" id="113226.A0A139ILC9"/>
<gene>
    <name evidence="4" type="ORF">AC579_10443</name>
</gene>
<dbReference type="SMART" id="SM00028">
    <property type="entry name" value="TPR"/>
    <property type="match status" value="5"/>
</dbReference>
<feature type="region of interest" description="Disordered" evidence="3">
    <location>
        <begin position="872"/>
        <end position="909"/>
    </location>
</feature>
<keyword evidence="5" id="KW-1185">Reference proteome</keyword>
<dbReference type="AlphaFoldDB" id="A0A139ILC9"/>
<evidence type="ECO:0000313" key="5">
    <source>
        <dbReference type="Proteomes" id="UP000073492"/>
    </source>
</evidence>
<feature type="compositionally biased region" description="Polar residues" evidence="3">
    <location>
        <begin position="762"/>
        <end position="771"/>
    </location>
</feature>
<feature type="compositionally biased region" description="Polar residues" evidence="3">
    <location>
        <begin position="1071"/>
        <end position="1081"/>
    </location>
</feature>
<comment type="caution">
    <text evidence="4">The sequence shown here is derived from an EMBL/GenBank/DDBJ whole genome shotgun (WGS) entry which is preliminary data.</text>
</comment>
<feature type="compositionally biased region" description="Polar residues" evidence="3">
    <location>
        <begin position="828"/>
        <end position="846"/>
    </location>
</feature>
<accession>A0A139ILC9</accession>
<evidence type="ECO:0000256" key="3">
    <source>
        <dbReference type="SAM" id="MobiDB-lite"/>
    </source>
</evidence>
<protein>
    <recommendedName>
        <fullName evidence="6">Filamentation protein</fullName>
    </recommendedName>
</protein>
<dbReference type="PANTHER" id="PTHR23083:SF464">
    <property type="entry name" value="TETRATRICOPEPTIDE REPEAT DOMAIN 7, ISOFORM A"/>
    <property type="match status" value="1"/>
</dbReference>
<comment type="similarity">
    <text evidence="2">Belongs to the YPP1 family.</text>
</comment>
<comment type="function">
    <text evidence="1">Involved in endocytosis.</text>
</comment>
<organism evidence="4 5">
    <name type="scientific">Pseudocercospora musae</name>
    <dbReference type="NCBI Taxonomy" id="113226"/>
    <lineage>
        <taxon>Eukaryota</taxon>
        <taxon>Fungi</taxon>
        <taxon>Dikarya</taxon>
        <taxon>Ascomycota</taxon>
        <taxon>Pezizomycotina</taxon>
        <taxon>Dothideomycetes</taxon>
        <taxon>Dothideomycetidae</taxon>
        <taxon>Mycosphaerellales</taxon>
        <taxon>Mycosphaerellaceae</taxon>
        <taxon>Pseudocercospora</taxon>
    </lineage>
</organism>
<name>A0A139ILC9_9PEZI</name>
<dbReference type="InterPro" id="IPR051722">
    <property type="entry name" value="Endocytosis_PI4K-reg_protein"/>
</dbReference>
<feature type="region of interest" description="Disordered" evidence="3">
    <location>
        <begin position="1063"/>
        <end position="1113"/>
    </location>
</feature>
<dbReference type="Proteomes" id="UP000073492">
    <property type="component" value="Unassembled WGS sequence"/>
</dbReference>
<dbReference type="InterPro" id="IPR011990">
    <property type="entry name" value="TPR-like_helical_dom_sf"/>
</dbReference>
<sequence length="1188" mass="130100">MSVHSTPNAEKGARYLGLLDQALCNGQWNDVPELARKVEKHAPQRKCLTLAARAESHVANASHPASASASASSVASTRIHGLSDLLPRLTEAISTAQQSFPDDSFIASACLAHIYCLQDAPQDALIVLERLGPEAPASKSAAGTLGWLEVCEVKCAFVRASCLDSLERKSEAREVYQHATSHTPGYRSPELRRWTERLLARACMYSVKQIPSPSASHFAHACTPFRAWAEFWQRAPTHRDFTASSSLDIPRRQVWKAYYDLLSTVLQHALIYGPEQKGSSFEFLPLISTLSETDRVAARQRQRVELHRVESAYESLLLEETKFPKASQANTEVEEWADQVVINWTCFTGPDWSDADLGKGGKQSVSRGVLDILYRAATKTFHSTPILRHLFTLHAALGEFDLAMHAFDSYMEIVDKGKARAAKTGKHEIGFDDDDTAILATTEAIKLLCRYGDREQAEKANEISAIVQKWLSQKRPTTSDSALTNGDVAEKSIQSTEPALRPATLAAAYRALGVAQARWANLTYESSTRSSLLAEANNNLRRAQKFEPNDTETAHALAAVLGEMRDIGAALQVIRIALDDSVMLNGDAAADQHHERERPLLALWHMLALCLTAQDQFETAAQICDAAYSQFGSSEVLFGSTPQGLTVDADKEALTPDARGIVDQMGAFEKESIIQIRMTQIILFELMEGPDAAVDLTGSLLGLYSRLYGNPEHVAIQAATPPAISASAPPSRLGGTLRSITGSIRPRSLRSRRSSTEHATLRQRSIASQDENIPPSPPQRLQPTTNGNTLGPAISITVTNEDGNPAGKSHHRHHLHLPFHGRHKGVGSTRSATSIAEQDENQSPVEKSSHIPATVAAGAEGSPAQPLESIAHQRSPDHWPPPTGHHDQPPVQDLRLPAPHPASTSAVSEPRLLPLHERRHKVGVLIKTWLFVAGLYIRADSTDDAENALEHASKLVEGLEKELATSEDGINARRLFEKGWGGGKSIDDLWADVWSMKALLASSRERPFEAISDYEQALSYSPDHAAGIIGLANLLLDQYEEKLPLEEPLNPVHPQASTSCSLIGEARPSLTRPNTATSTIPSRRGSYISDSRPTQSEAEDGRKKRRADPTSTELNRLAARDRAYMLLSNLTKLGSGWDNSEAWLALARAHELSKEVGKAKEALWWVVELEDNKPLRAWREVLPGGYTP</sequence>
<evidence type="ECO:0008006" key="6">
    <source>
        <dbReference type="Google" id="ProtNLM"/>
    </source>
</evidence>
<dbReference type="PANTHER" id="PTHR23083">
    <property type="entry name" value="TETRATRICOPEPTIDE REPEAT PROTEIN, TPR"/>
    <property type="match status" value="1"/>
</dbReference>
<evidence type="ECO:0000256" key="1">
    <source>
        <dbReference type="ARBA" id="ARBA00002550"/>
    </source>
</evidence>